<evidence type="ECO:0000313" key="2">
    <source>
        <dbReference type="EMBL" id="KAK3286562.1"/>
    </source>
</evidence>
<accession>A0AAE0LIM1</accession>
<dbReference type="EMBL" id="LGRX02001221">
    <property type="protein sequence ID" value="KAK3286562.1"/>
    <property type="molecule type" value="Genomic_DNA"/>
</dbReference>
<evidence type="ECO:0000313" key="3">
    <source>
        <dbReference type="Proteomes" id="UP001190700"/>
    </source>
</evidence>
<proteinExistence type="predicted"/>
<keyword evidence="3" id="KW-1185">Reference proteome</keyword>
<feature type="region of interest" description="Disordered" evidence="1">
    <location>
        <begin position="1"/>
        <end position="20"/>
    </location>
</feature>
<dbReference type="AlphaFoldDB" id="A0AAE0LIM1"/>
<sequence>MRDVGFQDGNDNGSSLENNDPFSLIAVDVDKLGPSSPQVKRVSAFLRSVVELSDSQSSGTNFKDDLAQARKKHYDCELEHGVDKDAM</sequence>
<comment type="caution">
    <text evidence="2">The sequence shown here is derived from an EMBL/GenBank/DDBJ whole genome shotgun (WGS) entry which is preliminary data.</text>
</comment>
<reference evidence="2 3" key="1">
    <citation type="journal article" date="2015" name="Genome Biol. Evol.">
        <title>Comparative Genomics of a Bacterivorous Green Alga Reveals Evolutionary Causalities and Consequences of Phago-Mixotrophic Mode of Nutrition.</title>
        <authorList>
            <person name="Burns J.A."/>
            <person name="Paasch A."/>
            <person name="Narechania A."/>
            <person name="Kim E."/>
        </authorList>
    </citation>
    <scope>NUCLEOTIDE SEQUENCE [LARGE SCALE GENOMIC DNA]</scope>
    <source>
        <strain evidence="2 3">PLY_AMNH</strain>
    </source>
</reference>
<gene>
    <name evidence="2" type="ORF">CYMTET_5889</name>
</gene>
<evidence type="ECO:0000256" key="1">
    <source>
        <dbReference type="SAM" id="MobiDB-lite"/>
    </source>
</evidence>
<name>A0AAE0LIM1_9CHLO</name>
<organism evidence="2 3">
    <name type="scientific">Cymbomonas tetramitiformis</name>
    <dbReference type="NCBI Taxonomy" id="36881"/>
    <lineage>
        <taxon>Eukaryota</taxon>
        <taxon>Viridiplantae</taxon>
        <taxon>Chlorophyta</taxon>
        <taxon>Pyramimonadophyceae</taxon>
        <taxon>Pyramimonadales</taxon>
        <taxon>Pyramimonadaceae</taxon>
        <taxon>Cymbomonas</taxon>
    </lineage>
</organism>
<feature type="compositionally biased region" description="Polar residues" evidence="1">
    <location>
        <begin position="9"/>
        <end position="20"/>
    </location>
</feature>
<protein>
    <submittedName>
        <fullName evidence="2">Uncharacterized protein</fullName>
    </submittedName>
</protein>
<dbReference type="Proteomes" id="UP001190700">
    <property type="component" value="Unassembled WGS sequence"/>
</dbReference>